<protein>
    <recommendedName>
        <fullName evidence="3">DUF3083 family protein</fullName>
    </recommendedName>
</protein>
<sequence length="358" mass="41191">MASHNPHRVYIPTNARSNQYLLAEIKTDEAFYAGFASTAACYQQLAQQLFALMEQVELRNVQLIANDKLPVVRYHEEAYSLQTEKQILFFYNPKYHEGQGVFITPDYQARKLRIVFLATGEELRAQAAAFHGKVVQLLTTWQQQLPGKPAIKLRDHQQLSYDLFAKTKGHKESYGYKLRGLYPRYKARQCALPDEHSEITYVTVTLPLTRSLKQHFLTAGATDFSLLYQQLEQRFTAACAGKKLDKLALVANGLTPVVRNSKWDKVENNRELQKVSFNPDCSEPQLLSFWQADKLVESAHFIIVADKDDNTEFGYGRFMNQVEEALRSFARQLEIPGDRQDLLVRFYQHISYIIPTAE</sequence>
<evidence type="ECO:0008006" key="3">
    <source>
        <dbReference type="Google" id="ProtNLM"/>
    </source>
</evidence>
<accession>A0ABQ2WKP2</accession>
<dbReference type="InterPro" id="IPR021433">
    <property type="entry name" value="DUF3083"/>
</dbReference>
<evidence type="ECO:0000313" key="1">
    <source>
        <dbReference type="EMBL" id="GGW61376.1"/>
    </source>
</evidence>
<dbReference type="RefSeq" id="WP_189482476.1">
    <property type="nucleotide sequence ID" value="NZ_BMYR01000006.1"/>
</dbReference>
<comment type="caution">
    <text evidence="1">The sequence shown here is derived from an EMBL/GenBank/DDBJ whole genome shotgun (WGS) entry which is preliminary data.</text>
</comment>
<evidence type="ECO:0000313" key="2">
    <source>
        <dbReference type="Proteomes" id="UP000634667"/>
    </source>
</evidence>
<name>A0ABQ2WKP2_9ALTE</name>
<organism evidence="1 2">
    <name type="scientific">Alishewanella tabrizica</name>
    <dbReference type="NCBI Taxonomy" id="671278"/>
    <lineage>
        <taxon>Bacteria</taxon>
        <taxon>Pseudomonadati</taxon>
        <taxon>Pseudomonadota</taxon>
        <taxon>Gammaproteobacteria</taxon>
        <taxon>Alteromonadales</taxon>
        <taxon>Alteromonadaceae</taxon>
        <taxon>Alishewanella</taxon>
    </lineage>
</organism>
<dbReference type="Proteomes" id="UP000634667">
    <property type="component" value="Unassembled WGS sequence"/>
</dbReference>
<dbReference type="Pfam" id="PF11281">
    <property type="entry name" value="DUF3083"/>
    <property type="match status" value="1"/>
</dbReference>
<gene>
    <name evidence="1" type="ORF">GCM10008111_16940</name>
</gene>
<proteinExistence type="predicted"/>
<dbReference type="EMBL" id="BMYR01000006">
    <property type="protein sequence ID" value="GGW61376.1"/>
    <property type="molecule type" value="Genomic_DNA"/>
</dbReference>
<reference evidence="2" key="1">
    <citation type="journal article" date="2019" name="Int. J. Syst. Evol. Microbiol.">
        <title>The Global Catalogue of Microorganisms (GCM) 10K type strain sequencing project: providing services to taxonomists for standard genome sequencing and annotation.</title>
        <authorList>
            <consortium name="The Broad Institute Genomics Platform"/>
            <consortium name="The Broad Institute Genome Sequencing Center for Infectious Disease"/>
            <person name="Wu L."/>
            <person name="Ma J."/>
        </authorList>
    </citation>
    <scope>NUCLEOTIDE SEQUENCE [LARGE SCALE GENOMIC DNA]</scope>
    <source>
        <strain evidence="2">KCTC 23723</strain>
    </source>
</reference>
<keyword evidence="2" id="KW-1185">Reference proteome</keyword>